<proteinExistence type="predicted"/>
<dbReference type="EMBL" id="CP045892">
    <property type="protein sequence ID" value="QQP52576.1"/>
    <property type="molecule type" value="Genomic_DNA"/>
</dbReference>
<accession>A0A7T8HML8</accession>
<organism evidence="1 2">
    <name type="scientific">Caligus rogercresseyi</name>
    <name type="common">Sea louse</name>
    <dbReference type="NCBI Taxonomy" id="217165"/>
    <lineage>
        <taxon>Eukaryota</taxon>
        <taxon>Metazoa</taxon>
        <taxon>Ecdysozoa</taxon>
        <taxon>Arthropoda</taxon>
        <taxon>Crustacea</taxon>
        <taxon>Multicrustacea</taxon>
        <taxon>Hexanauplia</taxon>
        <taxon>Copepoda</taxon>
        <taxon>Siphonostomatoida</taxon>
        <taxon>Caligidae</taxon>
        <taxon>Caligus</taxon>
    </lineage>
</organism>
<keyword evidence="2" id="KW-1185">Reference proteome</keyword>
<protein>
    <submittedName>
        <fullName evidence="1">Uncharacterized protein</fullName>
    </submittedName>
</protein>
<evidence type="ECO:0000313" key="1">
    <source>
        <dbReference type="EMBL" id="QQP52576.1"/>
    </source>
</evidence>
<dbReference type="Proteomes" id="UP000595437">
    <property type="component" value="Chromosome 3"/>
</dbReference>
<gene>
    <name evidence="1" type="ORF">FKW44_004765</name>
</gene>
<sequence length="56" mass="6757">MSSFYYGEVIDRQFKLLDELEKRIPRYHPVLWKGEPRSLSPFTGRNWSLVNREASR</sequence>
<dbReference type="AlphaFoldDB" id="A0A7T8HML8"/>
<evidence type="ECO:0000313" key="2">
    <source>
        <dbReference type="Proteomes" id="UP000595437"/>
    </source>
</evidence>
<reference evidence="2" key="1">
    <citation type="submission" date="2021-01" db="EMBL/GenBank/DDBJ databases">
        <title>Caligus Genome Assembly.</title>
        <authorList>
            <person name="Gallardo-Escarate C."/>
        </authorList>
    </citation>
    <scope>NUCLEOTIDE SEQUENCE [LARGE SCALE GENOMIC DNA]</scope>
</reference>
<name>A0A7T8HML8_CALRO</name>